<feature type="compositionally biased region" description="Polar residues" evidence="5">
    <location>
        <begin position="525"/>
        <end position="535"/>
    </location>
</feature>
<keyword evidence="8" id="KW-1185">Reference proteome</keyword>
<evidence type="ECO:0000313" key="8">
    <source>
        <dbReference type="Proteomes" id="UP000249402"/>
    </source>
</evidence>
<evidence type="ECO:0000256" key="3">
    <source>
        <dbReference type="ARBA" id="ARBA00023163"/>
    </source>
</evidence>
<dbReference type="VEuPathDB" id="FungiDB:BO80DRAFT_442649"/>
<dbReference type="STRING" id="1448316.A0A395H9G2"/>
<dbReference type="GO" id="GO:0008270">
    <property type="term" value="F:zinc ion binding"/>
    <property type="evidence" value="ECO:0007669"/>
    <property type="project" value="InterPro"/>
</dbReference>
<organism evidence="7 8">
    <name type="scientific">Aspergillus ibericus CBS 121593</name>
    <dbReference type="NCBI Taxonomy" id="1448316"/>
    <lineage>
        <taxon>Eukaryota</taxon>
        <taxon>Fungi</taxon>
        <taxon>Dikarya</taxon>
        <taxon>Ascomycota</taxon>
        <taxon>Pezizomycotina</taxon>
        <taxon>Eurotiomycetes</taxon>
        <taxon>Eurotiomycetidae</taxon>
        <taxon>Eurotiales</taxon>
        <taxon>Aspergillaceae</taxon>
        <taxon>Aspergillus</taxon>
        <taxon>Aspergillus subgen. Circumdati</taxon>
    </lineage>
</organism>
<dbReference type="EMBL" id="KZ824427">
    <property type="protein sequence ID" value="RAL03528.1"/>
    <property type="molecule type" value="Genomic_DNA"/>
</dbReference>
<name>A0A395H9G2_9EURO</name>
<proteinExistence type="predicted"/>
<evidence type="ECO:0000256" key="5">
    <source>
        <dbReference type="SAM" id="MobiDB-lite"/>
    </source>
</evidence>
<dbReference type="InterPro" id="IPR007219">
    <property type="entry name" value="XnlR_reg_dom"/>
</dbReference>
<evidence type="ECO:0000259" key="6">
    <source>
        <dbReference type="SMART" id="SM00906"/>
    </source>
</evidence>
<keyword evidence="3" id="KW-0804">Transcription</keyword>
<dbReference type="Proteomes" id="UP000249402">
    <property type="component" value="Unassembled WGS sequence"/>
</dbReference>
<evidence type="ECO:0000256" key="1">
    <source>
        <dbReference type="ARBA" id="ARBA00004123"/>
    </source>
</evidence>
<evidence type="ECO:0000256" key="2">
    <source>
        <dbReference type="ARBA" id="ARBA00023015"/>
    </source>
</evidence>
<feature type="region of interest" description="Disordered" evidence="5">
    <location>
        <begin position="525"/>
        <end position="548"/>
    </location>
</feature>
<reference evidence="7 8" key="1">
    <citation type="submission" date="2018-02" db="EMBL/GenBank/DDBJ databases">
        <title>The genomes of Aspergillus section Nigri reveals drivers in fungal speciation.</title>
        <authorList>
            <consortium name="DOE Joint Genome Institute"/>
            <person name="Vesth T.C."/>
            <person name="Nybo J."/>
            <person name="Theobald S."/>
            <person name="Brandl J."/>
            <person name="Frisvad J.C."/>
            <person name="Nielsen K.F."/>
            <person name="Lyhne E.K."/>
            <person name="Kogle M.E."/>
            <person name="Kuo A."/>
            <person name="Riley R."/>
            <person name="Clum A."/>
            <person name="Nolan M."/>
            <person name="Lipzen A."/>
            <person name="Salamov A."/>
            <person name="Henrissat B."/>
            <person name="Wiebenga A."/>
            <person name="De vries R.P."/>
            <person name="Grigoriev I.V."/>
            <person name="Mortensen U.H."/>
            <person name="Andersen M.R."/>
            <person name="Baker S.E."/>
        </authorList>
    </citation>
    <scope>NUCLEOTIDE SEQUENCE [LARGE SCALE GENOMIC DNA]</scope>
    <source>
        <strain evidence="7 8">CBS 121593</strain>
    </source>
</reference>
<dbReference type="GO" id="GO:0005634">
    <property type="term" value="C:nucleus"/>
    <property type="evidence" value="ECO:0007669"/>
    <property type="project" value="UniProtKB-SubCell"/>
</dbReference>
<feature type="compositionally biased region" description="Polar residues" evidence="5">
    <location>
        <begin position="39"/>
        <end position="51"/>
    </location>
</feature>
<keyword evidence="2" id="KW-0805">Transcription regulation</keyword>
<sequence length="588" mass="66431">MAKLESLERSIAALSGNRALAHVHSAAANRIHTPGPVAQSPSSDEFSTTETIDQPAHGGLLVEDGRYINEQLLSRVLENEKELQSAIDTPRSDASTFRRPPALKVEGLLLTRYPDKTDLFTLHPHQWHATQLWQTFLNHIDPVIKLLHVPSTQPRIFAAINRPRDAPPDLLALLYAIYFAASTSMLAEDPTNEKKLLEACQYQRGLEIALYHSDFMDCPTLTSLQAMAIYQMCVRYYNPGRSGWVLRGLVIRAAQSIGLHRDGKQFKLTPLECELRRRLWWHLCSADSRAVEDHGVGMTGKGEFCDTEFPANIDDQRLPASATVPPESQSCWTEMTMSLITTIANQKRLELHSALTGNAPGKRPAEIVQEVKDHIYNAYLQHGDPNIPIQRHGMLLGEILVVKMEMYVHQRALQAQSRTTPVAERLELQAKALDVACQALERTNQLFTDELLRGYRWLTSTYMPYFILTYILWHLCVYPIGLHIERAWLEVNRVFEMTKDPSWPDPGPKWAIITRLREKALQIQHTQGDSEQVAQPESPPTGAEEAEAPTESFFDFVNWDMGMMGFPDWTALVQSVDLIPSPVANCQM</sequence>
<gene>
    <name evidence="7" type="ORF">BO80DRAFT_442649</name>
</gene>
<dbReference type="SMART" id="SM00906">
    <property type="entry name" value="Fungal_trans"/>
    <property type="match status" value="1"/>
</dbReference>
<dbReference type="Pfam" id="PF04082">
    <property type="entry name" value="Fungal_trans"/>
    <property type="match status" value="1"/>
</dbReference>
<protein>
    <submittedName>
        <fullName evidence="7">C6 transcription factor</fullName>
    </submittedName>
</protein>
<feature type="domain" description="Xylanolytic transcriptional activator regulatory" evidence="6">
    <location>
        <begin position="243"/>
        <end position="316"/>
    </location>
</feature>
<dbReference type="RefSeq" id="XP_025577855.1">
    <property type="nucleotide sequence ID" value="XM_025721283.1"/>
</dbReference>
<dbReference type="AlphaFoldDB" id="A0A395H9G2"/>
<comment type="subcellular location">
    <subcellularLocation>
        <location evidence="1">Nucleus</location>
    </subcellularLocation>
</comment>
<keyword evidence="4" id="KW-0539">Nucleus</keyword>
<dbReference type="GeneID" id="37226148"/>
<evidence type="ECO:0000313" key="7">
    <source>
        <dbReference type="EMBL" id="RAL03528.1"/>
    </source>
</evidence>
<dbReference type="OrthoDB" id="424974at2759"/>
<dbReference type="InterPro" id="IPR050613">
    <property type="entry name" value="Sec_Metabolite_Reg"/>
</dbReference>
<dbReference type="PANTHER" id="PTHR31001">
    <property type="entry name" value="UNCHARACTERIZED TRANSCRIPTIONAL REGULATORY PROTEIN"/>
    <property type="match status" value="1"/>
</dbReference>
<evidence type="ECO:0000256" key="4">
    <source>
        <dbReference type="ARBA" id="ARBA00023242"/>
    </source>
</evidence>
<dbReference type="GO" id="GO:0003677">
    <property type="term" value="F:DNA binding"/>
    <property type="evidence" value="ECO:0007669"/>
    <property type="project" value="InterPro"/>
</dbReference>
<dbReference type="PANTHER" id="PTHR31001:SF57">
    <property type="entry name" value="ZN(II)2CYS6 TRANSCRIPTION FACTOR (EUROFUNG)"/>
    <property type="match status" value="1"/>
</dbReference>
<dbReference type="GO" id="GO:0006351">
    <property type="term" value="P:DNA-templated transcription"/>
    <property type="evidence" value="ECO:0007669"/>
    <property type="project" value="InterPro"/>
</dbReference>
<accession>A0A395H9G2</accession>
<feature type="region of interest" description="Disordered" evidence="5">
    <location>
        <begin position="31"/>
        <end position="51"/>
    </location>
</feature>
<dbReference type="CDD" id="cd12148">
    <property type="entry name" value="fungal_TF_MHR"/>
    <property type="match status" value="1"/>
</dbReference>